<proteinExistence type="predicted"/>
<keyword evidence="2" id="KW-1133">Transmembrane helix</keyword>
<dbReference type="AlphaFoldDB" id="A0A7T4A0F3"/>
<keyword evidence="2" id="KW-0472">Membrane</keyword>
<keyword evidence="2" id="KW-0812">Transmembrane</keyword>
<feature type="transmembrane region" description="Helical" evidence="2">
    <location>
        <begin position="60"/>
        <end position="83"/>
    </location>
</feature>
<evidence type="ECO:0000256" key="2">
    <source>
        <dbReference type="SAM" id="Phobius"/>
    </source>
</evidence>
<dbReference type="EMBL" id="CP065989">
    <property type="protein sequence ID" value="QQB15001.1"/>
    <property type="molecule type" value="Genomic_DNA"/>
</dbReference>
<feature type="transmembrane region" description="Helical" evidence="2">
    <location>
        <begin position="174"/>
        <end position="207"/>
    </location>
</feature>
<feature type="region of interest" description="Disordered" evidence="1">
    <location>
        <begin position="220"/>
        <end position="240"/>
    </location>
</feature>
<gene>
    <name evidence="3" type="ORF">I6H47_03265</name>
</gene>
<dbReference type="Proteomes" id="UP000595374">
    <property type="component" value="Chromosome"/>
</dbReference>
<sequence length="240" mass="25171">MNTSASSDATKNWSLRCRVIRALYALIGVVLIGLGAAILQTGGVGVDPYTALNIGISERIGWSLGAYQLLSNAILFIPVLIFARRYIGVGTLINMTLTGFFIQVFASLLAPLAVAPGDHAMAALFFAIGIIVFAFGASGYISAGVGTAPYDAIAPIIVDRTGWKYQRVRVPQDLIVLVGALLVSGPVGVGTIMTAFFVGPLIAFFSAHVNEPLVDRLTRGLGRTDSHPEAGAPGDPTKLL</sequence>
<feature type="transmembrane region" description="Helical" evidence="2">
    <location>
        <begin position="21"/>
        <end position="40"/>
    </location>
</feature>
<evidence type="ECO:0000313" key="3">
    <source>
        <dbReference type="EMBL" id="QQB15001.1"/>
    </source>
</evidence>
<dbReference type="PANTHER" id="PTHR40078">
    <property type="entry name" value="INTEGRAL MEMBRANE PROTEIN-RELATED"/>
    <property type="match status" value="1"/>
</dbReference>
<evidence type="ECO:0008006" key="5">
    <source>
        <dbReference type="Google" id="ProtNLM"/>
    </source>
</evidence>
<organism evidence="3 4">
    <name type="scientific">Brevibacterium casei</name>
    <dbReference type="NCBI Taxonomy" id="33889"/>
    <lineage>
        <taxon>Bacteria</taxon>
        <taxon>Bacillati</taxon>
        <taxon>Actinomycetota</taxon>
        <taxon>Actinomycetes</taxon>
        <taxon>Micrococcales</taxon>
        <taxon>Brevibacteriaceae</taxon>
        <taxon>Brevibacterium</taxon>
    </lineage>
</organism>
<reference evidence="3 4" key="1">
    <citation type="submission" date="2020-12" db="EMBL/GenBank/DDBJ databases">
        <title>FDA dAtabase for Regulatory Grade micrObial Sequences (FDA-ARGOS): Supporting development and validation of Infectious Disease Dx tests.</title>
        <authorList>
            <person name="Sproer C."/>
            <person name="Gronow S."/>
            <person name="Severitt S."/>
            <person name="Schroder I."/>
            <person name="Tallon L."/>
            <person name="Sadzewicz L."/>
            <person name="Zhao X."/>
            <person name="Boylan J."/>
            <person name="Ott S."/>
            <person name="Bowen H."/>
            <person name="Vavikolanu K."/>
            <person name="Mehta A."/>
            <person name="Aluvathingal J."/>
            <person name="Nadendla S."/>
            <person name="Lowell S."/>
            <person name="Myers T."/>
            <person name="Yan Y."/>
            <person name="Sichtig H."/>
        </authorList>
    </citation>
    <scope>NUCLEOTIDE SEQUENCE [LARGE SCALE GENOMIC DNA]</scope>
    <source>
        <strain evidence="3 4">FDAARGOS_990</strain>
    </source>
</reference>
<dbReference type="Pfam" id="PF19700">
    <property type="entry name" value="DUF6198"/>
    <property type="match status" value="1"/>
</dbReference>
<evidence type="ECO:0000313" key="4">
    <source>
        <dbReference type="Proteomes" id="UP000595374"/>
    </source>
</evidence>
<evidence type="ECO:0000256" key="1">
    <source>
        <dbReference type="SAM" id="MobiDB-lite"/>
    </source>
</evidence>
<protein>
    <recommendedName>
        <fullName evidence="5">Integral membrane protein</fullName>
    </recommendedName>
</protein>
<dbReference type="RefSeq" id="WP_198500034.1">
    <property type="nucleotide sequence ID" value="NZ_CP065989.1"/>
</dbReference>
<name>A0A7T4A0F3_9MICO</name>
<feature type="transmembrane region" description="Helical" evidence="2">
    <location>
        <begin position="120"/>
        <end position="141"/>
    </location>
</feature>
<accession>A0A7T4A0F3</accession>
<dbReference type="PANTHER" id="PTHR40078:SF1">
    <property type="entry name" value="INTEGRAL MEMBRANE PROTEIN"/>
    <property type="match status" value="1"/>
</dbReference>
<dbReference type="InterPro" id="IPR038750">
    <property type="entry name" value="YczE/YyaS-like"/>
</dbReference>
<feature type="transmembrane region" description="Helical" evidence="2">
    <location>
        <begin position="95"/>
        <end position="114"/>
    </location>
</feature>